<feature type="transmembrane region" description="Helical" evidence="1">
    <location>
        <begin position="137"/>
        <end position="154"/>
    </location>
</feature>
<sequence>MGVFAVLSVAALISSLGTAFQTLPLNPDMAEMAQIYNGIAQYGLRFPFTWGYTQDNQVLSLLPFAEIFYAITGVSGASVVIQGWLIFVVNAALTGLLVKVATKSWAWAWLAWLFALLASPMAIGQPAILAYPVTHNSVWAFGLLGVIGLIRYFTHRQSWSIQIVSFCIIVGTVSDPWFAAAFTVPAFILAWFSRRLFEIDKPSRKRMLKGIAYSYIIGKLLYFLGELAGMLPSDGLSFATFPQMINHVGLLAESIALYFQAYPAPSNHVLQAILVIYVTSMTVVIALGTNTAYLKNKEAKILLVFSVLSSIVIASAFIFTAYADGIGSSRFIVNVFYIGILWIMITAATLWNSQKIIAQIFVAMAIGGYLFLGAANITETGWRYSANWGNTRTVAVFLADHHLHNGYTEYWNTENAWSLDIFTRNTVVLHALGPNMGVLWPRDAAQSTIWNKPTHEFRPTFFIFNASEAGYKEAAMKTFGRPKQVLYFKNDTVYLYDHDLSQQLALTMKNGMIRWNIKNNKNNRKSISKVGRTLGISSGWAQNYYSWLIIHGLAK</sequence>
<evidence type="ECO:0000256" key="1">
    <source>
        <dbReference type="SAM" id="Phobius"/>
    </source>
</evidence>
<proteinExistence type="predicted"/>
<keyword evidence="1" id="KW-0812">Transmembrane</keyword>
<evidence type="ECO:0000313" key="3">
    <source>
        <dbReference type="EMBL" id="CDQ11098.1"/>
    </source>
</evidence>
<dbReference type="EMBL" id="CCCS020000047">
    <property type="protein sequence ID" value="CDQ11098.1"/>
    <property type="molecule type" value="Genomic_DNA"/>
</dbReference>
<gene>
    <name evidence="3" type="ORF">AFERRI_510002</name>
</gene>
<reference evidence="3" key="1">
    <citation type="submission" date="2014-03" db="EMBL/GenBank/DDBJ databases">
        <authorList>
            <person name="Genoscope - CEA"/>
        </authorList>
    </citation>
    <scope>NUCLEOTIDE SEQUENCE [LARGE SCALE GENOMIC DNA]</scope>
    <source>
        <strain evidence="3">CF27</strain>
    </source>
</reference>
<feature type="transmembrane region" description="Helical" evidence="1">
    <location>
        <begin position="301"/>
        <end position="319"/>
    </location>
</feature>
<evidence type="ECO:0000256" key="2">
    <source>
        <dbReference type="SAM" id="SignalP"/>
    </source>
</evidence>
<feature type="transmembrane region" description="Helical" evidence="1">
    <location>
        <begin position="105"/>
        <end position="131"/>
    </location>
</feature>
<accession>A0A060UWH0</accession>
<feature type="transmembrane region" description="Helical" evidence="1">
    <location>
        <begin position="331"/>
        <end position="351"/>
    </location>
</feature>
<keyword evidence="1" id="KW-1133">Transmembrane helix</keyword>
<name>A0A060UWH0_9PROT</name>
<protein>
    <recommendedName>
        <fullName evidence="4">Glycosyltransferase RgtA/B/C/D-like domain-containing protein</fullName>
    </recommendedName>
</protein>
<feature type="chain" id="PRO_5001588031" description="Glycosyltransferase RgtA/B/C/D-like domain-containing protein" evidence="2">
    <location>
        <begin position="20"/>
        <end position="555"/>
    </location>
</feature>
<evidence type="ECO:0008006" key="4">
    <source>
        <dbReference type="Google" id="ProtNLM"/>
    </source>
</evidence>
<feature type="transmembrane region" description="Helical" evidence="1">
    <location>
        <begin position="268"/>
        <end position="289"/>
    </location>
</feature>
<keyword evidence="2" id="KW-0732">Signal</keyword>
<feature type="signal peptide" evidence="2">
    <location>
        <begin position="1"/>
        <end position="19"/>
    </location>
</feature>
<reference evidence="3" key="2">
    <citation type="submission" date="2014-07" db="EMBL/GenBank/DDBJ databases">
        <title>Initial genome analysis of the psychrotolerant acidophile Acidithiobacillus ferrivorans CF27: insights into iron and sulfur oxidation pathways and into biofilm formation.</title>
        <authorList>
            <person name="Talla E."/>
            <person name="Hedrich S."/>
            <person name="Mangenot S."/>
            <person name="Ji B."/>
            <person name="Johnson D.B."/>
            <person name="Barbe V."/>
            <person name="Bonnefoy V."/>
        </authorList>
    </citation>
    <scope>NUCLEOTIDE SEQUENCE [LARGE SCALE GENOMIC DNA]</scope>
    <source>
        <strain evidence="3">CF27</strain>
    </source>
</reference>
<feature type="transmembrane region" description="Helical" evidence="1">
    <location>
        <begin position="212"/>
        <end position="232"/>
    </location>
</feature>
<keyword evidence="1" id="KW-0472">Membrane</keyword>
<organism evidence="3">
    <name type="scientific">Acidithiobacillus ferrivorans</name>
    <dbReference type="NCBI Taxonomy" id="160808"/>
    <lineage>
        <taxon>Bacteria</taxon>
        <taxon>Pseudomonadati</taxon>
        <taxon>Pseudomonadota</taxon>
        <taxon>Acidithiobacillia</taxon>
        <taxon>Acidithiobacillales</taxon>
        <taxon>Acidithiobacillaceae</taxon>
        <taxon>Acidithiobacillus</taxon>
    </lineage>
</organism>
<dbReference type="AlphaFoldDB" id="A0A060UWH0"/>
<feature type="transmembrane region" description="Helical" evidence="1">
    <location>
        <begin position="166"/>
        <end position="192"/>
    </location>
</feature>
<feature type="transmembrane region" description="Helical" evidence="1">
    <location>
        <begin position="67"/>
        <end position="93"/>
    </location>
</feature>
<comment type="caution">
    <text evidence="3">The sequence shown here is derived from an EMBL/GenBank/DDBJ whole genome shotgun (WGS) entry which is preliminary data.</text>
</comment>
<feature type="transmembrane region" description="Helical" evidence="1">
    <location>
        <begin position="356"/>
        <end position="375"/>
    </location>
</feature>